<dbReference type="SMART" id="SM01065">
    <property type="entry name" value="CBM_2"/>
    <property type="match status" value="1"/>
</dbReference>
<feature type="repeat" description="ANK" evidence="4">
    <location>
        <begin position="625"/>
        <end position="657"/>
    </location>
</feature>
<dbReference type="PROSITE" id="PS51382">
    <property type="entry name" value="SPX"/>
    <property type="match status" value="1"/>
</dbReference>
<dbReference type="CDD" id="cd14447">
    <property type="entry name" value="SPX"/>
    <property type="match status" value="1"/>
</dbReference>
<dbReference type="InterPro" id="IPR002044">
    <property type="entry name" value="CBM20"/>
</dbReference>
<dbReference type="FunCoup" id="F0ZP23">
    <property type="interactions" value="1"/>
</dbReference>
<dbReference type="Pfam" id="PF12796">
    <property type="entry name" value="Ank_2"/>
    <property type="match status" value="1"/>
</dbReference>
<dbReference type="SMART" id="SM00248">
    <property type="entry name" value="ANK"/>
    <property type="match status" value="9"/>
</dbReference>
<sequence length="1456" mass="164481">MKFQKHLKSVTIWNHHYLPYQKLKRKIRNYFSPPVSPVDNRVSLQQQQQQQQQQLQPGNDVSKDFLEILENEIKKVNQFILEERLPHVLNRFEDLKQKYKSIDFSSPFSVYLSVGLPTQQQLEEEGSGSGNSTPLDQSSSSLYFPSEQLQQHGSNEVDTITAFQIAFEDILKQLAEIDQFSQLNIQAIQKLLNTYSKKKVKSTIYEQKRRKAGQSELTGLQKLDINNTNNNELEQKENHQKQKLLESSEIDSIKQQVDKFFNDKVTELELYNRVQLKKLTLEIELEYQTICQTNVRLLNNSYYDLLSIKEKELSNKVVLFCKNVISNNTSFIKNIIEEIKGLMKELKIDDSQIMWTETIHSCIHKSCYLGNVDMVKLLFSSFKSLVNVDYCDEKNKQFIHIASENGKTKVVDFLLDNGANIECGDFLSRRPLHLSSKNGHYECTELLLKRNANVNVLDREGCTPLYLACRRYPQKEEQGNLVIDASSGNAGTEKSIVDLLLLNGTPLTRGPYGRHILHEASSKGNVSNIKSIVKVDPESINLTDLFGRTPIFESVKHGNLSSIITLLENKANIVQVFDDDKRTLLHEAAANGQLDSMELLFDHITRTLNVGKEELYKISNQQDDDGWAPLHDACYLNYIQCVKCLLEHRSNPNLLDKGEWSPIVHSLYRGNIQAAITIMEFFKKNPDLLHESSNLLSPPLRDSNKSIMNQSLPPKIIDLSDLNKSINSLNSSTGTTPKLPLSPGKSDSLSSSNTTVSDSSTSTTPTPTPTPTSNMAANKKILKSLLSTVCFRVLATNIKPGHRLGIVGNRKAIGSWNPSSAIFFKEETQSAESSVWVGRVQVPVNVQLEYKYVIFEGTRLDSWEALPENRKFTPQEEDEFVDDGVFGQLPNEDVDSQAKQSIFMERGWLVQDTQLRVRFGETSSTDPQRKIIQPVILYNGKEQAGKIIVSLRDRFSNIQKGTTTSTVNLPLTKDQSVLFQTNQLKTDSYHTIQFDIYRRGMSTVLIGRAIILVSELTSTHPYKKVVPIINSSLLSVGELYFFPLIISPFTHPKVSDVLSKTYWKSTLLIGHRGGGAENARSVGKYKRTHIKENTILSFVTAASLGAQYIEFDVQLSRDGVPVIYHDFEILGKDNIKIPINKINLQQFKKLQLKKNKTKNGHNDEDEEDDSSNNNHHEDGKYDLTNDDPLHHNSDKRLKFPSLKNLRGRSKSMQDIFNDFGAISSQSASSIITNLKSSAININASFNKNSNNSNNNNNNSNNNGKSEPINDSMTTLEETFKNVPIQTGFNIEIKYPNQEKEQEIQMNNLNRNTYVDIILKVVFEHAGDRSVMFSSFDPDICLLCSLKQPKYPVFFLNNAGFTQHSDPRANSISEAIRFSKSAHLLGIVTNSKILCEAPPVIGQVKSAGLMLCSWGSENNDPALVDLQESLGCDAVIVDHVAYVSKHYNKPTNNENEK</sequence>
<dbReference type="Pfam" id="PF25329">
    <property type="entry name" value="C2_GDE1"/>
    <property type="match status" value="1"/>
</dbReference>
<feature type="region of interest" description="Disordered" evidence="5">
    <location>
        <begin position="1154"/>
        <end position="1204"/>
    </location>
</feature>
<feature type="repeat" description="ANK" evidence="4">
    <location>
        <begin position="394"/>
        <end position="426"/>
    </location>
</feature>
<dbReference type="SUPFAM" id="SSF51695">
    <property type="entry name" value="PLC-like phosphodiesterases"/>
    <property type="match status" value="1"/>
</dbReference>
<reference evidence="10" key="1">
    <citation type="journal article" date="2011" name="Genome Biol.">
        <title>Comparative genomics of the social amoebae Dictyostelium discoideum and Dictyostelium purpureum.</title>
        <authorList>
            <consortium name="US DOE Joint Genome Institute (JGI-PGF)"/>
            <person name="Sucgang R."/>
            <person name="Kuo A."/>
            <person name="Tian X."/>
            <person name="Salerno W."/>
            <person name="Parikh A."/>
            <person name="Feasley C.L."/>
            <person name="Dalin E."/>
            <person name="Tu H."/>
            <person name="Huang E."/>
            <person name="Barry K."/>
            <person name="Lindquist E."/>
            <person name="Shapiro H."/>
            <person name="Bruce D."/>
            <person name="Schmutz J."/>
            <person name="Salamov A."/>
            <person name="Fey P."/>
            <person name="Gaudet P."/>
            <person name="Anjard C."/>
            <person name="Babu M.M."/>
            <person name="Basu S."/>
            <person name="Bushmanova Y."/>
            <person name="van der Wel H."/>
            <person name="Katoh-Kurasawa M."/>
            <person name="Dinh C."/>
            <person name="Coutinho P.M."/>
            <person name="Saito T."/>
            <person name="Elias M."/>
            <person name="Schaap P."/>
            <person name="Kay R.R."/>
            <person name="Henrissat B."/>
            <person name="Eichinger L."/>
            <person name="Rivero F."/>
            <person name="Putnam N.H."/>
            <person name="West C.M."/>
            <person name="Loomis W.F."/>
            <person name="Chisholm R.L."/>
            <person name="Shaulsky G."/>
            <person name="Strassmann J.E."/>
            <person name="Queller D.C."/>
            <person name="Kuspa A."/>
            <person name="Grigoriev I.V."/>
        </authorList>
    </citation>
    <scope>NUCLEOTIDE SEQUENCE [LARGE SCALE GENOMIC DNA]</scope>
    <source>
        <strain evidence="10">QSDP1</strain>
    </source>
</reference>
<proteinExistence type="predicted"/>
<dbReference type="Pfam" id="PF00023">
    <property type="entry name" value="Ank"/>
    <property type="match status" value="1"/>
</dbReference>
<dbReference type="GeneID" id="10500086"/>
<dbReference type="SUPFAM" id="SSF48403">
    <property type="entry name" value="Ankyrin repeat"/>
    <property type="match status" value="1"/>
</dbReference>
<dbReference type="GO" id="GO:0008081">
    <property type="term" value="F:phosphoric diester hydrolase activity"/>
    <property type="evidence" value="ECO:0007669"/>
    <property type="project" value="InterPro"/>
</dbReference>
<dbReference type="InterPro" id="IPR002110">
    <property type="entry name" value="Ankyrin_rpt"/>
</dbReference>
<dbReference type="SUPFAM" id="SSF49452">
    <property type="entry name" value="Starch-binding domain-like"/>
    <property type="match status" value="1"/>
</dbReference>
<dbReference type="InterPro" id="IPR051578">
    <property type="entry name" value="GDPD"/>
</dbReference>
<dbReference type="Gene3D" id="1.25.40.20">
    <property type="entry name" value="Ankyrin repeat-containing domain"/>
    <property type="match status" value="2"/>
</dbReference>
<evidence type="ECO:0000259" key="6">
    <source>
        <dbReference type="PROSITE" id="PS51166"/>
    </source>
</evidence>
<dbReference type="OMA" id="GLMLCSW"/>
<evidence type="ECO:0000313" key="9">
    <source>
        <dbReference type="EMBL" id="EGC34284.1"/>
    </source>
</evidence>
<dbReference type="PROSITE" id="PS50007">
    <property type="entry name" value="PIPLC_X_DOMAIN"/>
    <property type="match status" value="1"/>
</dbReference>
<dbReference type="STRING" id="5786.F0ZP23"/>
<dbReference type="InParanoid" id="F0ZP23"/>
<evidence type="ECO:0000256" key="1">
    <source>
        <dbReference type="ARBA" id="ARBA00022737"/>
    </source>
</evidence>
<dbReference type="Pfam" id="PF00686">
    <property type="entry name" value="CBM_20"/>
    <property type="match status" value="1"/>
</dbReference>
<evidence type="ECO:0008006" key="11">
    <source>
        <dbReference type="Google" id="ProtNLM"/>
    </source>
</evidence>
<dbReference type="InterPro" id="IPR017946">
    <property type="entry name" value="PLC-like_Pdiesterase_TIM-brl"/>
</dbReference>
<dbReference type="InterPro" id="IPR030395">
    <property type="entry name" value="GP_PDE_dom"/>
</dbReference>
<feature type="compositionally biased region" description="Basic and acidic residues" evidence="5">
    <location>
        <begin position="1174"/>
        <end position="1197"/>
    </location>
</feature>
<evidence type="ECO:0000259" key="8">
    <source>
        <dbReference type="PROSITE" id="PS51704"/>
    </source>
</evidence>
<feature type="domain" description="SPX" evidence="7">
    <location>
        <begin position="1"/>
        <end position="209"/>
    </location>
</feature>
<name>F0ZP23_DICPU</name>
<feature type="region of interest" description="Disordered" evidence="5">
    <location>
        <begin position="729"/>
        <end position="775"/>
    </location>
</feature>
<dbReference type="Pfam" id="PF13857">
    <property type="entry name" value="Ank_5"/>
    <property type="match status" value="1"/>
</dbReference>
<dbReference type="Gene3D" id="3.20.20.190">
    <property type="entry name" value="Phosphatidylinositol (PI) phosphodiesterase"/>
    <property type="match status" value="1"/>
</dbReference>
<dbReference type="GO" id="GO:2001070">
    <property type="term" value="F:starch binding"/>
    <property type="evidence" value="ECO:0007669"/>
    <property type="project" value="InterPro"/>
</dbReference>
<organism evidence="9 10">
    <name type="scientific">Dictyostelium purpureum</name>
    <name type="common">Slime mold</name>
    <dbReference type="NCBI Taxonomy" id="5786"/>
    <lineage>
        <taxon>Eukaryota</taxon>
        <taxon>Amoebozoa</taxon>
        <taxon>Evosea</taxon>
        <taxon>Eumycetozoa</taxon>
        <taxon>Dictyostelia</taxon>
        <taxon>Dictyosteliales</taxon>
        <taxon>Dictyosteliaceae</taxon>
        <taxon>Dictyostelium</taxon>
    </lineage>
</organism>
<feature type="region of interest" description="Disordered" evidence="5">
    <location>
        <begin position="121"/>
        <end position="140"/>
    </location>
</feature>
<protein>
    <recommendedName>
        <fullName evidence="11">GP-PDE domain-containing protein</fullName>
    </recommendedName>
</protein>
<feature type="compositionally biased region" description="Low complexity" evidence="5">
    <location>
        <begin position="1245"/>
        <end position="1262"/>
    </location>
</feature>
<keyword evidence="1" id="KW-0677">Repeat</keyword>
<keyword evidence="2" id="KW-0378">Hydrolase</keyword>
<dbReference type="RefSeq" id="XP_003289166.1">
    <property type="nucleotide sequence ID" value="XM_003289118.1"/>
</dbReference>
<dbReference type="PANTHER" id="PTHR22958:SF39">
    <property type="entry name" value="GP-PDE DOMAIN-CONTAINING PROTEIN"/>
    <property type="match status" value="1"/>
</dbReference>
<evidence type="ECO:0000256" key="3">
    <source>
        <dbReference type="ARBA" id="ARBA00023043"/>
    </source>
</evidence>
<dbReference type="PROSITE" id="PS50088">
    <property type="entry name" value="ANK_REPEAT"/>
    <property type="match status" value="3"/>
</dbReference>
<keyword evidence="10" id="KW-1185">Reference proteome</keyword>
<dbReference type="PROSITE" id="PS50297">
    <property type="entry name" value="ANK_REP_REGION"/>
    <property type="match status" value="3"/>
</dbReference>
<dbReference type="KEGG" id="dpp:DICPUDRAFT_35223"/>
<evidence type="ECO:0000256" key="2">
    <source>
        <dbReference type="ARBA" id="ARBA00022801"/>
    </source>
</evidence>
<feature type="compositionally biased region" description="Polar residues" evidence="5">
    <location>
        <begin position="130"/>
        <end position="140"/>
    </location>
</feature>
<dbReference type="Proteomes" id="UP000001064">
    <property type="component" value="Unassembled WGS sequence"/>
</dbReference>
<evidence type="ECO:0000256" key="5">
    <source>
        <dbReference type="SAM" id="MobiDB-lite"/>
    </source>
</evidence>
<evidence type="ECO:0000259" key="7">
    <source>
        <dbReference type="PROSITE" id="PS51382"/>
    </source>
</evidence>
<dbReference type="Gene3D" id="2.60.40.10">
    <property type="entry name" value="Immunoglobulins"/>
    <property type="match status" value="1"/>
</dbReference>
<dbReference type="Pfam" id="PF03009">
    <property type="entry name" value="GDPD"/>
    <property type="match status" value="1"/>
</dbReference>
<feature type="repeat" description="ANK" evidence="4">
    <location>
        <begin position="427"/>
        <end position="459"/>
    </location>
</feature>
<dbReference type="eggNOG" id="KOG2421">
    <property type="taxonomic scope" value="Eukaryota"/>
</dbReference>
<dbReference type="CDD" id="cd08572">
    <property type="entry name" value="GDPD_GDE5_like"/>
    <property type="match status" value="1"/>
</dbReference>
<dbReference type="InterPro" id="IPR057506">
    <property type="entry name" value="C2_GPCPD1"/>
</dbReference>
<feature type="domain" description="CBM20" evidence="6">
    <location>
        <begin position="781"/>
        <end position="888"/>
    </location>
</feature>
<dbReference type="EMBL" id="GL871103">
    <property type="protein sequence ID" value="EGC34284.1"/>
    <property type="molecule type" value="Genomic_DNA"/>
</dbReference>
<dbReference type="GO" id="GO:0046475">
    <property type="term" value="P:glycerophospholipid catabolic process"/>
    <property type="evidence" value="ECO:0000318"/>
    <property type="project" value="GO_Central"/>
</dbReference>
<dbReference type="PANTHER" id="PTHR22958">
    <property type="entry name" value="GLYCEROPHOSPHORYL DIESTER PHOSPHODIESTERASE"/>
    <property type="match status" value="1"/>
</dbReference>
<feature type="region of interest" description="Disordered" evidence="5">
    <location>
        <begin position="1245"/>
        <end position="1270"/>
    </location>
</feature>
<dbReference type="InterPro" id="IPR013784">
    <property type="entry name" value="Carb-bd-like_fold"/>
</dbReference>
<dbReference type="InterPro" id="IPR004331">
    <property type="entry name" value="SPX_dom"/>
</dbReference>
<accession>F0ZP23</accession>
<dbReference type="PROSITE" id="PS51166">
    <property type="entry name" value="CBM20"/>
    <property type="match status" value="1"/>
</dbReference>
<evidence type="ECO:0000256" key="4">
    <source>
        <dbReference type="PROSITE-ProRule" id="PRU00023"/>
    </source>
</evidence>
<feature type="domain" description="GP-PDE" evidence="8">
    <location>
        <begin position="1066"/>
        <end position="1446"/>
    </location>
</feature>
<dbReference type="eggNOG" id="KOG4177">
    <property type="taxonomic scope" value="Eukaryota"/>
</dbReference>
<dbReference type="OrthoDB" id="197419at2759"/>
<feature type="compositionally biased region" description="Low complexity" evidence="5">
    <location>
        <begin position="737"/>
        <end position="765"/>
    </location>
</feature>
<dbReference type="PROSITE" id="PS51704">
    <property type="entry name" value="GP_PDE"/>
    <property type="match status" value="1"/>
</dbReference>
<dbReference type="InterPro" id="IPR013783">
    <property type="entry name" value="Ig-like_fold"/>
</dbReference>
<dbReference type="VEuPathDB" id="AmoebaDB:DICPUDRAFT_35223"/>
<dbReference type="InterPro" id="IPR036770">
    <property type="entry name" value="Ankyrin_rpt-contain_sf"/>
</dbReference>
<evidence type="ECO:0000313" key="10">
    <source>
        <dbReference type="Proteomes" id="UP000001064"/>
    </source>
</evidence>
<gene>
    <name evidence="9" type="ORF">DICPUDRAFT_35223</name>
</gene>
<keyword evidence="3 4" id="KW-0040">ANK repeat</keyword>